<dbReference type="RefSeq" id="XP_018710965.1">
    <property type="nucleotide sequence ID" value="XM_018858948.1"/>
</dbReference>
<reference evidence="1 2" key="1">
    <citation type="submission" date="2016-05" db="EMBL/GenBank/DDBJ databases">
        <title>Comparative genomics of biotechnologically important yeasts.</title>
        <authorList>
            <consortium name="DOE Joint Genome Institute"/>
            <person name="Riley R."/>
            <person name="Haridas S."/>
            <person name="Wolfe K.H."/>
            <person name="Lopes M.R."/>
            <person name="Hittinger C.T."/>
            <person name="Goker M."/>
            <person name="Salamov A."/>
            <person name="Wisecaver J."/>
            <person name="Long T.M."/>
            <person name="Aerts A.L."/>
            <person name="Barry K."/>
            <person name="Choi C."/>
            <person name="Clum A."/>
            <person name="Coughlan A.Y."/>
            <person name="Deshpande S."/>
            <person name="Douglass A.P."/>
            <person name="Hanson S.J."/>
            <person name="Klenk H.-P."/>
            <person name="LaButti K."/>
            <person name="Lapidus A."/>
            <person name="Lindquist E."/>
            <person name="Lipzen A."/>
            <person name="Meier-kolthoff J.P."/>
            <person name="Ohm R.A."/>
            <person name="Otillar R.P."/>
            <person name="Pangilinan J."/>
            <person name="Peng Y."/>
            <person name="Rokas A."/>
            <person name="Rosa C.A."/>
            <person name="Scheuner C."/>
            <person name="Sibirny A.A."/>
            <person name="Slot J.C."/>
            <person name="Stielow J.B."/>
            <person name="Sun H."/>
            <person name="Kurtzman C.P."/>
            <person name="Blackwell M."/>
            <person name="Grigoriev I.V."/>
            <person name="Jeffries T.W."/>
        </authorList>
    </citation>
    <scope>NUCLEOTIDE SEQUENCE [LARGE SCALE GENOMIC DNA]</scope>
    <source>
        <strain evidence="1 2">NRRL YB-4993</strain>
    </source>
</reference>
<dbReference type="GeneID" id="30031924"/>
<dbReference type="OrthoDB" id="4005225at2759"/>
<accession>A0A1A0H991</accession>
<dbReference type="EMBL" id="LXTC01000004">
    <property type="protein sequence ID" value="OBA20443.1"/>
    <property type="molecule type" value="Genomic_DNA"/>
</dbReference>
<name>A0A1A0H991_9ASCO</name>
<dbReference type="Proteomes" id="UP000092555">
    <property type="component" value="Unassembled WGS sequence"/>
</dbReference>
<gene>
    <name evidence="1" type="ORF">METBIDRAFT_78823</name>
</gene>
<evidence type="ECO:0000313" key="1">
    <source>
        <dbReference type="EMBL" id="OBA20443.1"/>
    </source>
</evidence>
<dbReference type="AlphaFoldDB" id="A0A1A0H991"/>
<comment type="caution">
    <text evidence="1">The sequence shown here is derived from an EMBL/GenBank/DDBJ whole genome shotgun (WGS) entry which is preliminary data.</text>
</comment>
<proteinExistence type="predicted"/>
<protein>
    <submittedName>
        <fullName evidence="1">Uncharacterized protein</fullName>
    </submittedName>
</protein>
<organism evidence="1 2">
    <name type="scientific">Metschnikowia bicuspidata var. bicuspidata NRRL YB-4993</name>
    <dbReference type="NCBI Taxonomy" id="869754"/>
    <lineage>
        <taxon>Eukaryota</taxon>
        <taxon>Fungi</taxon>
        <taxon>Dikarya</taxon>
        <taxon>Ascomycota</taxon>
        <taxon>Saccharomycotina</taxon>
        <taxon>Pichiomycetes</taxon>
        <taxon>Metschnikowiaceae</taxon>
        <taxon>Metschnikowia</taxon>
    </lineage>
</organism>
<evidence type="ECO:0000313" key="2">
    <source>
        <dbReference type="Proteomes" id="UP000092555"/>
    </source>
</evidence>
<keyword evidence="2" id="KW-1185">Reference proteome</keyword>
<sequence length="384" mass="44443">MRLIFNKYKSTKTDSLSLAGALGLLAPHKDITKSTTYKPSLFRNLQKGSVSEEYAEFKHQQPISFEGPSAVHQKLIANLMSDLRHATEFVSWPKKLPAIKNLNVHVKSLTNEAELLDLLRSSYIEKQLSLPLLMRFLLNKHLKDLTKLPFDVANINRSEFTKHGWSNINFVELKILLLKKYHDLQQPLEIVKQLKLSFGTEFLPLIRKHQLLPFYERIVWKFFFEYIGMGEEKAIIEELNSLKSSFLVWEATTARNGEILTKILHQHQLNTPQMLFVKVASCDLVQRSIEAQLAHGRSALLSALKQTSWKFKVYKSMDTNEVMARAYVFSLIHNLEDILTTHFPDSAGFPELQKILMDLKAERERMIKPEAMELDYECEVLYAH</sequence>